<sequence length="337" mass="38871">MDKIKKLSIPERSRVIVISDIHGEIDLFKELLMKVHFSNEDFLIVNGDLCEKGTNSKAVVDYIMDLSSKNANVHVTEGNCDTLVHDLLDENPELIKYLSNRPHSLLNEWLEQLGFELHEQVEIQEVKELLLYHFSEEIKWLSNLATAIETDKYIFVHAGLEDREDWRQTERATAITMSSFLDKTHKADQYVVVGHWPVVNYLQDIPSHNTIIDDEKKIIAIDGGNVIKDTGQLNALVIHKTANEDLFSHACVDHLPSRKVIKDFSKDEKVKGSVEYPFYEILPVEYGDHFTLCEQLETNEMLYVKNEYIHQNDNGRYTAKTDVSCSQISETEEIFYP</sequence>
<dbReference type="GO" id="GO:0008803">
    <property type="term" value="F:bis(5'-nucleosyl)-tetraphosphatase (symmetrical) activity"/>
    <property type="evidence" value="ECO:0007669"/>
    <property type="project" value="TreeGrafter"/>
</dbReference>
<dbReference type="AlphaFoldDB" id="A0A1I0F273"/>
<organism evidence="2 3">
    <name type="scientific">Salinibacillus kushneri</name>
    <dbReference type="NCBI Taxonomy" id="237682"/>
    <lineage>
        <taxon>Bacteria</taxon>
        <taxon>Bacillati</taxon>
        <taxon>Bacillota</taxon>
        <taxon>Bacilli</taxon>
        <taxon>Bacillales</taxon>
        <taxon>Bacillaceae</taxon>
        <taxon>Salinibacillus</taxon>
    </lineage>
</organism>
<dbReference type="GO" id="GO:0110154">
    <property type="term" value="P:RNA decapping"/>
    <property type="evidence" value="ECO:0007669"/>
    <property type="project" value="TreeGrafter"/>
</dbReference>
<accession>A0A1I0F273</accession>
<gene>
    <name evidence="2" type="ORF">SAMN05421676_105166</name>
</gene>
<reference evidence="3" key="1">
    <citation type="submission" date="2016-10" db="EMBL/GenBank/DDBJ databases">
        <authorList>
            <person name="Varghese N."/>
            <person name="Submissions S."/>
        </authorList>
    </citation>
    <scope>NUCLEOTIDE SEQUENCE [LARGE SCALE GENOMIC DNA]</scope>
    <source>
        <strain evidence="3">CGMCC 1.3566</strain>
    </source>
</reference>
<dbReference type="Pfam" id="PF00149">
    <property type="entry name" value="Metallophos"/>
    <property type="match status" value="1"/>
</dbReference>
<dbReference type="InterPro" id="IPR004843">
    <property type="entry name" value="Calcineurin-like_PHP"/>
</dbReference>
<dbReference type="GO" id="GO:0005737">
    <property type="term" value="C:cytoplasm"/>
    <property type="evidence" value="ECO:0007669"/>
    <property type="project" value="TreeGrafter"/>
</dbReference>
<dbReference type="InterPro" id="IPR029052">
    <property type="entry name" value="Metallo-depent_PP-like"/>
</dbReference>
<proteinExistence type="predicted"/>
<name>A0A1I0F273_9BACI</name>
<dbReference type="STRING" id="237682.SAMN05421676_105166"/>
<protein>
    <submittedName>
        <fullName evidence="2">Protein phosphatase</fullName>
    </submittedName>
</protein>
<keyword evidence="3" id="KW-1185">Reference proteome</keyword>
<dbReference type="InterPro" id="IPR050126">
    <property type="entry name" value="Ap4A_hydrolase"/>
</dbReference>
<evidence type="ECO:0000313" key="3">
    <source>
        <dbReference type="Proteomes" id="UP000199095"/>
    </source>
</evidence>
<evidence type="ECO:0000313" key="2">
    <source>
        <dbReference type="EMBL" id="SET51912.1"/>
    </source>
</evidence>
<dbReference type="PANTHER" id="PTHR42850">
    <property type="entry name" value="METALLOPHOSPHOESTERASE"/>
    <property type="match status" value="1"/>
</dbReference>
<evidence type="ECO:0000259" key="1">
    <source>
        <dbReference type="Pfam" id="PF00149"/>
    </source>
</evidence>
<dbReference type="PANTHER" id="PTHR42850:SF4">
    <property type="entry name" value="ZINC-DEPENDENT ENDOPOLYPHOSPHATASE"/>
    <property type="match status" value="1"/>
</dbReference>
<dbReference type="GO" id="GO:0016791">
    <property type="term" value="F:phosphatase activity"/>
    <property type="evidence" value="ECO:0007669"/>
    <property type="project" value="TreeGrafter"/>
</dbReference>
<feature type="domain" description="Calcineurin-like phosphoesterase" evidence="1">
    <location>
        <begin position="14"/>
        <end position="199"/>
    </location>
</feature>
<dbReference type="Gene3D" id="3.60.21.10">
    <property type="match status" value="1"/>
</dbReference>
<dbReference type="EMBL" id="FOHJ01000005">
    <property type="protein sequence ID" value="SET51912.1"/>
    <property type="molecule type" value="Genomic_DNA"/>
</dbReference>
<dbReference type="Proteomes" id="UP000199095">
    <property type="component" value="Unassembled WGS sequence"/>
</dbReference>
<dbReference type="SUPFAM" id="SSF56300">
    <property type="entry name" value="Metallo-dependent phosphatases"/>
    <property type="match status" value="1"/>
</dbReference>